<feature type="binding site" evidence="7">
    <location>
        <position position="177"/>
    </location>
    <ligand>
        <name>3-phosphoshikimate</name>
        <dbReference type="ChEBI" id="CHEBI:145989"/>
    </ligand>
</feature>
<feature type="binding site" evidence="7">
    <location>
        <position position="203"/>
    </location>
    <ligand>
        <name>3-phosphoshikimate</name>
        <dbReference type="ChEBI" id="CHEBI:145989"/>
    </ligand>
</feature>
<dbReference type="GO" id="GO:0008652">
    <property type="term" value="P:amino acid biosynthetic process"/>
    <property type="evidence" value="ECO:0007669"/>
    <property type="project" value="UniProtKB-KW"/>
</dbReference>
<evidence type="ECO:0000256" key="1">
    <source>
        <dbReference type="ARBA" id="ARBA00004811"/>
    </source>
</evidence>
<dbReference type="InterPro" id="IPR006264">
    <property type="entry name" value="EPSP_synthase"/>
</dbReference>
<dbReference type="HAMAP" id="MF_00210">
    <property type="entry name" value="EPSP_synth"/>
    <property type="match status" value="1"/>
</dbReference>
<feature type="binding site" evidence="7">
    <location>
        <position position="21"/>
    </location>
    <ligand>
        <name>phosphoenolpyruvate</name>
        <dbReference type="ChEBI" id="CHEBI:58702"/>
    </ligand>
</feature>
<organism evidence="9 10">
    <name type="scientific">Hathewaya proteolytica DSM 3090</name>
    <dbReference type="NCBI Taxonomy" id="1121331"/>
    <lineage>
        <taxon>Bacteria</taxon>
        <taxon>Bacillati</taxon>
        <taxon>Bacillota</taxon>
        <taxon>Clostridia</taxon>
        <taxon>Eubacteriales</taxon>
        <taxon>Clostridiaceae</taxon>
        <taxon>Hathewaya</taxon>
    </lineage>
</organism>
<feature type="binding site" evidence="7">
    <location>
        <position position="26"/>
    </location>
    <ligand>
        <name>3-phosphoshikimate</name>
        <dbReference type="ChEBI" id="CHEBI:145989"/>
    </ligand>
</feature>
<evidence type="ECO:0000256" key="7">
    <source>
        <dbReference type="HAMAP-Rule" id="MF_00210"/>
    </source>
</evidence>
<evidence type="ECO:0000256" key="2">
    <source>
        <dbReference type="ARBA" id="ARBA00009948"/>
    </source>
</evidence>
<dbReference type="GO" id="GO:0009073">
    <property type="term" value="P:aromatic amino acid family biosynthetic process"/>
    <property type="evidence" value="ECO:0007669"/>
    <property type="project" value="UniProtKB-KW"/>
</dbReference>
<feature type="binding site" evidence="7">
    <location>
        <position position="335"/>
    </location>
    <ligand>
        <name>3-phosphoshikimate</name>
        <dbReference type="ChEBI" id="CHEBI:145989"/>
    </ligand>
</feature>
<dbReference type="STRING" id="1121331.SAMN02745248_01961"/>
<feature type="binding site" evidence="7">
    <location>
        <position position="176"/>
    </location>
    <ligand>
        <name>3-phosphoshikimate</name>
        <dbReference type="ChEBI" id="CHEBI:145989"/>
    </ligand>
</feature>
<name>A0A1M6QC74_9CLOT</name>
<feature type="binding site" evidence="7">
    <location>
        <position position="408"/>
    </location>
    <ligand>
        <name>phosphoenolpyruvate</name>
        <dbReference type="ChEBI" id="CHEBI:58702"/>
    </ligand>
</feature>
<dbReference type="AlphaFoldDB" id="A0A1M6QC74"/>
<accession>A0A1M6QC74</accession>
<dbReference type="Gene3D" id="3.65.10.10">
    <property type="entry name" value="Enolpyruvate transferase domain"/>
    <property type="match status" value="2"/>
</dbReference>
<evidence type="ECO:0000313" key="10">
    <source>
        <dbReference type="Proteomes" id="UP000183952"/>
    </source>
</evidence>
<comment type="subunit">
    <text evidence="7">Monomer.</text>
</comment>
<feature type="binding site" evidence="7">
    <location>
        <position position="382"/>
    </location>
    <ligand>
        <name>phosphoenolpyruvate</name>
        <dbReference type="ChEBI" id="CHEBI:58702"/>
    </ligand>
</feature>
<dbReference type="OrthoDB" id="9809920at2"/>
<gene>
    <name evidence="7" type="primary">aroA</name>
    <name evidence="9" type="ORF">SAMN02745248_01961</name>
</gene>
<dbReference type="RefSeq" id="WP_072903915.1">
    <property type="nucleotide sequence ID" value="NZ_FRAD01000016.1"/>
</dbReference>
<feature type="binding site" evidence="7">
    <location>
        <position position="22"/>
    </location>
    <ligand>
        <name>3-phosphoshikimate</name>
        <dbReference type="ChEBI" id="CHEBI:145989"/>
    </ligand>
</feature>
<dbReference type="GO" id="GO:0003866">
    <property type="term" value="F:3-phosphoshikimate 1-carboxyvinyltransferase activity"/>
    <property type="evidence" value="ECO:0007669"/>
    <property type="project" value="UniProtKB-UniRule"/>
</dbReference>
<dbReference type="Proteomes" id="UP000183952">
    <property type="component" value="Unassembled WGS sequence"/>
</dbReference>
<feature type="binding site" evidence="7">
    <location>
        <position position="132"/>
    </location>
    <ligand>
        <name>phosphoenolpyruvate</name>
        <dbReference type="ChEBI" id="CHEBI:58702"/>
    </ligand>
</feature>
<dbReference type="SUPFAM" id="SSF55205">
    <property type="entry name" value="EPT/RTPC-like"/>
    <property type="match status" value="1"/>
</dbReference>
<comment type="function">
    <text evidence="7">Catalyzes the transfer of the enolpyruvyl moiety of phosphoenolpyruvate (PEP) to the 5-hydroxyl of shikimate-3-phosphate (S3P) to produce enolpyruvyl shikimate-3-phosphate and inorganic phosphate.</text>
</comment>
<comment type="subcellular location">
    <subcellularLocation>
        <location evidence="7">Cytoplasm</location>
    </subcellularLocation>
</comment>
<sequence length="431" mass="47493">MASIKINPHILKGSVNIPASKSISHRAIIAAALCSCGHESMVKNLVLSKDIRATIDGMCALGAKIQLKEEKNTYTCHIDGALCSDDKNNNQLRESTVLECCESGSTLRFLIPIALAIGGDFKFTGKGKLVERPLDTYYRIFNQQGIEYKNNEGKLPLQVRGKLKCGTFEVEGNISSQFISGLLFALPLLKGRSVIKVNGNLESKDYVALTLDVLKAYGVSVENKEFKEFIIDGEQEYICKDNKGYVVEGDYSQAAFFMVAQNIGNQVSCEGLKEISIQGDRRIKDIVEKFASINSGDFIIDASQIPDLVPVLTVMASLKQGVKTEIINAGRLRIKESDRLKAIATEMNKLGAKVRELSEGLIIEGVSQLQGGVTVNSWNDHRIAMSLAVAATRCKEFIILEDYMCVEKSYPDFWRDYMLLGGDVHGFHVGE</sequence>
<evidence type="ECO:0000256" key="5">
    <source>
        <dbReference type="ARBA" id="ARBA00023141"/>
    </source>
</evidence>
<comment type="pathway">
    <text evidence="1 7">Metabolic intermediate biosynthesis; chorismate biosynthesis; chorismate from D-erythrose 4-phosphate and phosphoenolpyruvate: step 6/7.</text>
</comment>
<feature type="domain" description="Enolpyruvate transferase" evidence="8">
    <location>
        <begin position="10"/>
        <end position="415"/>
    </location>
</feature>
<dbReference type="EC" id="2.5.1.19" evidence="7"/>
<keyword evidence="3 7" id="KW-0028">Amino-acid biosynthesis</keyword>
<dbReference type="InterPro" id="IPR013792">
    <property type="entry name" value="RNA3'P_cycl/enolpyr_Trfase_a/b"/>
</dbReference>
<dbReference type="PROSITE" id="PS00885">
    <property type="entry name" value="EPSP_SYNTHASE_2"/>
    <property type="match status" value="1"/>
</dbReference>
<keyword evidence="7" id="KW-0963">Cytoplasm</keyword>
<dbReference type="CDD" id="cd01556">
    <property type="entry name" value="EPSP_synthase"/>
    <property type="match status" value="1"/>
</dbReference>
<protein>
    <recommendedName>
        <fullName evidence="7">3-phosphoshikimate 1-carboxyvinyltransferase</fullName>
        <ecNumber evidence="7">2.5.1.19</ecNumber>
    </recommendedName>
    <alternativeName>
        <fullName evidence="7">5-enolpyruvylshikimate-3-phosphate synthase</fullName>
        <shortName evidence="7">EPSP synthase</shortName>
        <shortName evidence="7">EPSPS</shortName>
    </alternativeName>
</protein>
<dbReference type="PIRSF" id="PIRSF000505">
    <property type="entry name" value="EPSPS"/>
    <property type="match status" value="1"/>
</dbReference>
<dbReference type="InterPro" id="IPR023193">
    <property type="entry name" value="EPSP_synthase_CS"/>
</dbReference>
<keyword evidence="5 7" id="KW-0057">Aromatic amino acid biosynthesis</keyword>
<evidence type="ECO:0000256" key="3">
    <source>
        <dbReference type="ARBA" id="ARBA00022605"/>
    </source>
</evidence>
<dbReference type="Pfam" id="PF00275">
    <property type="entry name" value="EPSP_synthase"/>
    <property type="match status" value="1"/>
</dbReference>
<feature type="binding site" evidence="7">
    <location>
        <position position="339"/>
    </location>
    <ligand>
        <name>phosphoenolpyruvate</name>
        <dbReference type="ChEBI" id="CHEBI:58702"/>
    </ligand>
</feature>
<keyword evidence="4 7" id="KW-0808">Transferase</keyword>
<feature type="binding site" evidence="7">
    <location>
        <position position="104"/>
    </location>
    <ligand>
        <name>phosphoenolpyruvate</name>
        <dbReference type="ChEBI" id="CHEBI:58702"/>
    </ligand>
</feature>
<evidence type="ECO:0000256" key="6">
    <source>
        <dbReference type="ARBA" id="ARBA00044633"/>
    </source>
</evidence>
<dbReference type="EMBL" id="FRAD01000016">
    <property type="protein sequence ID" value="SHK17766.1"/>
    <property type="molecule type" value="Genomic_DNA"/>
</dbReference>
<reference evidence="9 10" key="1">
    <citation type="submission" date="2016-11" db="EMBL/GenBank/DDBJ databases">
        <authorList>
            <person name="Jaros S."/>
            <person name="Januszkiewicz K."/>
            <person name="Wedrychowicz H."/>
        </authorList>
    </citation>
    <scope>NUCLEOTIDE SEQUENCE [LARGE SCALE GENOMIC DNA]</scope>
    <source>
        <strain evidence="9 10">DSM 3090</strain>
    </source>
</reference>
<dbReference type="GO" id="GO:0005737">
    <property type="term" value="C:cytoplasm"/>
    <property type="evidence" value="ECO:0007669"/>
    <property type="project" value="UniProtKB-SubCell"/>
</dbReference>
<evidence type="ECO:0000256" key="4">
    <source>
        <dbReference type="ARBA" id="ARBA00022679"/>
    </source>
</evidence>
<dbReference type="PANTHER" id="PTHR21090:SF5">
    <property type="entry name" value="PENTAFUNCTIONAL AROM POLYPEPTIDE"/>
    <property type="match status" value="1"/>
</dbReference>
<comment type="catalytic activity">
    <reaction evidence="6">
        <text>3-phosphoshikimate + phosphoenolpyruvate = 5-O-(1-carboxyvinyl)-3-phosphoshikimate + phosphate</text>
        <dbReference type="Rhea" id="RHEA:21256"/>
        <dbReference type="ChEBI" id="CHEBI:43474"/>
        <dbReference type="ChEBI" id="CHEBI:57701"/>
        <dbReference type="ChEBI" id="CHEBI:58702"/>
        <dbReference type="ChEBI" id="CHEBI:145989"/>
        <dbReference type="EC" id="2.5.1.19"/>
    </reaction>
    <physiologicalReaction direction="left-to-right" evidence="6">
        <dbReference type="Rhea" id="RHEA:21257"/>
    </physiologicalReaction>
</comment>
<comment type="caution">
    <text evidence="7">Lacks conserved residue(s) required for the propagation of feature annotation.</text>
</comment>
<feature type="binding site" evidence="7">
    <location>
        <position position="175"/>
    </location>
    <ligand>
        <name>3-phosphoshikimate</name>
        <dbReference type="ChEBI" id="CHEBI:145989"/>
    </ligand>
</feature>
<evidence type="ECO:0000259" key="8">
    <source>
        <dbReference type="Pfam" id="PF00275"/>
    </source>
</evidence>
<feature type="binding site" evidence="7">
    <location>
        <position position="21"/>
    </location>
    <ligand>
        <name>3-phosphoshikimate</name>
        <dbReference type="ChEBI" id="CHEBI:145989"/>
    </ligand>
</feature>
<proteinExistence type="inferred from homology"/>
<comment type="similarity">
    <text evidence="2 7">Belongs to the EPSP synthase family.</text>
</comment>
<feature type="binding site" evidence="7">
    <location>
        <position position="177"/>
    </location>
    <ligand>
        <name>phosphoenolpyruvate</name>
        <dbReference type="ChEBI" id="CHEBI:58702"/>
    </ligand>
</feature>
<dbReference type="UniPathway" id="UPA00053">
    <property type="reaction ID" value="UER00089"/>
</dbReference>
<dbReference type="NCBIfam" id="TIGR01356">
    <property type="entry name" value="aroA"/>
    <property type="match status" value="1"/>
</dbReference>
<dbReference type="InterPro" id="IPR036968">
    <property type="entry name" value="Enolpyruvate_Tfrase_sf"/>
</dbReference>
<dbReference type="InterPro" id="IPR001986">
    <property type="entry name" value="Enolpyruvate_Tfrase_dom"/>
</dbReference>
<evidence type="ECO:0000313" key="9">
    <source>
        <dbReference type="EMBL" id="SHK17766.1"/>
    </source>
</evidence>
<feature type="active site" description="Proton acceptor" evidence="7">
    <location>
        <position position="307"/>
    </location>
</feature>
<feature type="binding site" evidence="7">
    <location>
        <position position="307"/>
    </location>
    <ligand>
        <name>3-phosphoshikimate</name>
        <dbReference type="ChEBI" id="CHEBI:145989"/>
    </ligand>
</feature>
<keyword evidence="10" id="KW-1185">Reference proteome</keyword>
<dbReference type="GO" id="GO:0009423">
    <property type="term" value="P:chorismate biosynthetic process"/>
    <property type="evidence" value="ECO:0007669"/>
    <property type="project" value="UniProtKB-UniRule"/>
</dbReference>
<dbReference type="PANTHER" id="PTHR21090">
    <property type="entry name" value="AROM/DEHYDROQUINATE SYNTHASE"/>
    <property type="match status" value="1"/>
</dbReference>